<proteinExistence type="predicted"/>
<organism evidence="1 2">
    <name type="scientific">Halocatena marina</name>
    <dbReference type="NCBI Taxonomy" id="2934937"/>
    <lineage>
        <taxon>Archaea</taxon>
        <taxon>Methanobacteriati</taxon>
        <taxon>Methanobacteriota</taxon>
        <taxon>Stenosarchaea group</taxon>
        <taxon>Halobacteria</taxon>
        <taxon>Halobacteriales</taxon>
        <taxon>Natronomonadaceae</taxon>
        <taxon>Halocatena</taxon>
    </lineage>
</organism>
<name>A0ABD5YXE7_9EURY</name>
<protein>
    <submittedName>
        <fullName evidence="1">Uncharacterized protein</fullName>
    </submittedName>
</protein>
<dbReference type="GeneID" id="76202706"/>
<dbReference type="Proteomes" id="UP001596417">
    <property type="component" value="Unassembled WGS sequence"/>
</dbReference>
<sequence length="83" mass="9694">MMPRRQHDIAERWTFADLWHCECGQSREVFYEDYSARQSVGKDEVFIEGIATYGELQETPVGNYYEVTLSEIDVLARRGTSRV</sequence>
<accession>A0ABD5YXE7</accession>
<evidence type="ECO:0000313" key="2">
    <source>
        <dbReference type="Proteomes" id="UP001596417"/>
    </source>
</evidence>
<keyword evidence="2" id="KW-1185">Reference proteome</keyword>
<reference evidence="1 2" key="1">
    <citation type="journal article" date="2019" name="Int. J. Syst. Evol. Microbiol.">
        <title>The Global Catalogue of Microorganisms (GCM) 10K type strain sequencing project: providing services to taxonomists for standard genome sequencing and annotation.</title>
        <authorList>
            <consortium name="The Broad Institute Genomics Platform"/>
            <consortium name="The Broad Institute Genome Sequencing Center for Infectious Disease"/>
            <person name="Wu L."/>
            <person name="Ma J."/>
        </authorList>
    </citation>
    <scope>NUCLEOTIDE SEQUENCE [LARGE SCALE GENOMIC DNA]</scope>
    <source>
        <strain evidence="1 2">RDMS1</strain>
    </source>
</reference>
<dbReference type="RefSeq" id="WP_248910569.1">
    <property type="nucleotide sequence ID" value="NZ_CP109982.1"/>
</dbReference>
<dbReference type="EMBL" id="JBHTAX010000006">
    <property type="protein sequence ID" value="MFC7193047.1"/>
    <property type="molecule type" value="Genomic_DNA"/>
</dbReference>
<evidence type="ECO:0000313" key="1">
    <source>
        <dbReference type="EMBL" id="MFC7193047.1"/>
    </source>
</evidence>
<dbReference type="AlphaFoldDB" id="A0ABD5YXE7"/>
<comment type="caution">
    <text evidence="1">The sequence shown here is derived from an EMBL/GenBank/DDBJ whole genome shotgun (WGS) entry which is preliminary data.</text>
</comment>
<gene>
    <name evidence="1" type="ORF">ACFQL7_26920</name>
</gene>